<dbReference type="STRING" id="1333998.M2A_0309"/>
<evidence type="ECO:0000313" key="6">
    <source>
        <dbReference type="Proteomes" id="UP000028702"/>
    </source>
</evidence>
<dbReference type="Pfam" id="PF01638">
    <property type="entry name" value="HxlR"/>
    <property type="match status" value="1"/>
</dbReference>
<gene>
    <name evidence="5" type="ORF">M2A_0309</name>
</gene>
<dbReference type="InterPro" id="IPR002577">
    <property type="entry name" value="HTH_HxlR"/>
</dbReference>
<dbReference type="AlphaFoldDB" id="A0A081B6Z2"/>
<dbReference type="EMBL" id="BBIO01000001">
    <property type="protein sequence ID" value="GAK43810.1"/>
    <property type="molecule type" value="Genomic_DNA"/>
</dbReference>
<dbReference type="PANTHER" id="PTHR33204:SF18">
    <property type="entry name" value="TRANSCRIPTIONAL REGULATORY PROTEIN"/>
    <property type="match status" value="1"/>
</dbReference>
<dbReference type="InterPro" id="IPR036390">
    <property type="entry name" value="WH_DNA-bd_sf"/>
</dbReference>
<evidence type="ECO:0000313" key="5">
    <source>
        <dbReference type="EMBL" id="GAK43810.1"/>
    </source>
</evidence>
<evidence type="ECO:0000256" key="1">
    <source>
        <dbReference type="ARBA" id="ARBA00023015"/>
    </source>
</evidence>
<proteinExistence type="predicted"/>
<evidence type="ECO:0000256" key="3">
    <source>
        <dbReference type="ARBA" id="ARBA00023163"/>
    </source>
</evidence>
<accession>A0A081B6Z2</accession>
<sequence length="171" mass="19482">MRYETNKDSSFVLQPKSTYTHPMARKRFDDMPCSIAQTLNLVGDWWTLLIIRDAFFGARRFAEFETRLGIAKNILANRLSQLVENGIMQKVDIGQTGTHYAYELTEKGRDLFPVLTALRQWGDKWVYGEGCAPMDVIERKSGRPLARMVPLGADGTPVALEDLEIRLKEKS</sequence>
<dbReference type="eggNOG" id="COG1733">
    <property type="taxonomic scope" value="Bacteria"/>
</dbReference>
<name>A0A081B6Z2_9HYPH</name>
<dbReference type="SUPFAM" id="SSF46785">
    <property type="entry name" value="Winged helix' DNA-binding domain"/>
    <property type="match status" value="1"/>
</dbReference>
<dbReference type="GO" id="GO:0003677">
    <property type="term" value="F:DNA binding"/>
    <property type="evidence" value="ECO:0007669"/>
    <property type="project" value="UniProtKB-KW"/>
</dbReference>
<organism evidence="5 6">
    <name type="scientific">Tepidicaulis marinus</name>
    <dbReference type="NCBI Taxonomy" id="1333998"/>
    <lineage>
        <taxon>Bacteria</taxon>
        <taxon>Pseudomonadati</taxon>
        <taxon>Pseudomonadota</taxon>
        <taxon>Alphaproteobacteria</taxon>
        <taxon>Hyphomicrobiales</taxon>
        <taxon>Parvibaculaceae</taxon>
        <taxon>Tepidicaulis</taxon>
    </lineage>
</organism>
<dbReference type="Gene3D" id="1.10.10.10">
    <property type="entry name" value="Winged helix-like DNA-binding domain superfamily/Winged helix DNA-binding domain"/>
    <property type="match status" value="1"/>
</dbReference>
<keyword evidence="1" id="KW-0805">Transcription regulation</keyword>
<comment type="caution">
    <text evidence="5">The sequence shown here is derived from an EMBL/GenBank/DDBJ whole genome shotgun (WGS) entry which is preliminary data.</text>
</comment>
<keyword evidence="3" id="KW-0804">Transcription</keyword>
<keyword evidence="2" id="KW-0238">DNA-binding</keyword>
<dbReference type="InterPro" id="IPR036388">
    <property type="entry name" value="WH-like_DNA-bd_sf"/>
</dbReference>
<dbReference type="PANTHER" id="PTHR33204">
    <property type="entry name" value="TRANSCRIPTIONAL REGULATOR, MARR FAMILY"/>
    <property type="match status" value="1"/>
</dbReference>
<keyword evidence="6" id="KW-1185">Reference proteome</keyword>
<reference evidence="5 6" key="1">
    <citation type="submission" date="2014-07" db="EMBL/GenBank/DDBJ databases">
        <title>Tepidicaulis marinum gen. nov., sp. nov., a novel marine bacterium denitrifying nitrate to nitrous oxide strictly under microaerobic conditions.</title>
        <authorList>
            <person name="Takeuchi M."/>
            <person name="Yamagishi T."/>
            <person name="Kamagata Y."/>
            <person name="Oshima K."/>
            <person name="Hattori M."/>
            <person name="Katayama T."/>
            <person name="Hanada S."/>
            <person name="Tamaki H."/>
            <person name="Marumo K."/>
            <person name="Maeda H."/>
            <person name="Nedachi M."/>
            <person name="Iwasaki W."/>
            <person name="Suwa Y."/>
            <person name="Sakata S."/>
        </authorList>
    </citation>
    <scope>NUCLEOTIDE SEQUENCE [LARGE SCALE GENOMIC DNA]</scope>
    <source>
        <strain evidence="5 6">MA2</strain>
    </source>
</reference>
<dbReference type="Proteomes" id="UP000028702">
    <property type="component" value="Unassembled WGS sequence"/>
</dbReference>
<evidence type="ECO:0000259" key="4">
    <source>
        <dbReference type="PROSITE" id="PS51118"/>
    </source>
</evidence>
<feature type="domain" description="HTH hxlR-type" evidence="4">
    <location>
        <begin position="33"/>
        <end position="130"/>
    </location>
</feature>
<evidence type="ECO:0000256" key="2">
    <source>
        <dbReference type="ARBA" id="ARBA00023125"/>
    </source>
</evidence>
<protein>
    <submittedName>
        <fullName evidence="5">HxlR family transcriptional regulator</fullName>
    </submittedName>
</protein>
<dbReference type="PROSITE" id="PS51118">
    <property type="entry name" value="HTH_HXLR"/>
    <property type="match status" value="1"/>
</dbReference>